<gene>
    <name evidence="1" type="ORF">WKI47_22610</name>
</gene>
<organism evidence="1 2">
    <name type="scientific">Saccharibacillus sacchari</name>
    <dbReference type="NCBI Taxonomy" id="456493"/>
    <lineage>
        <taxon>Bacteria</taxon>
        <taxon>Bacillati</taxon>
        <taxon>Bacillota</taxon>
        <taxon>Bacilli</taxon>
        <taxon>Bacillales</taxon>
        <taxon>Paenibacillaceae</taxon>
        <taxon>Saccharibacillus</taxon>
    </lineage>
</organism>
<reference evidence="1" key="1">
    <citation type="submission" date="2024-03" db="EMBL/GenBank/DDBJ databases">
        <title>Whole genome sequecning of epiphytes from Marcgravia umbellata leaves.</title>
        <authorList>
            <person name="Kumar G."/>
            <person name="Savka M.A."/>
        </authorList>
    </citation>
    <scope>NUCLEOTIDE SEQUENCE</scope>
    <source>
        <strain evidence="1">RIT_BL5</strain>
    </source>
</reference>
<sequence>MEHSGPLFTIDPDSPLPLHIQIKEQIKWLIGKDLLKPGDSLPSTNQLAEQLSINRNTIQSVYTQLKEDGLLLMQKGRGTQVAGEAQIARFKAANPHFAFVERIIGEAHQAELPIRDLLLSGFAYIQLFGQKEKHLPRYLFIECKASSCIFYLDEVRRLTSSEIRTIDISSLSDEAFMQAIHEADVIVTRSDLAEKMKKIADDAGKTVITVGSTRDVPLLLNMIRRS</sequence>
<proteinExistence type="predicted"/>
<protein>
    <submittedName>
        <fullName evidence="1">GntR family transcriptional regulator</fullName>
    </submittedName>
</protein>
<name>A0ACC6PII7_9BACL</name>
<accession>A0ACC6PII7</accession>
<evidence type="ECO:0000313" key="2">
    <source>
        <dbReference type="Proteomes" id="UP001380953"/>
    </source>
</evidence>
<keyword evidence="2" id="KW-1185">Reference proteome</keyword>
<comment type="caution">
    <text evidence="1">The sequence shown here is derived from an EMBL/GenBank/DDBJ whole genome shotgun (WGS) entry which is preliminary data.</text>
</comment>
<dbReference type="Proteomes" id="UP001380953">
    <property type="component" value="Unassembled WGS sequence"/>
</dbReference>
<evidence type="ECO:0000313" key="1">
    <source>
        <dbReference type="EMBL" id="MEJ8306713.1"/>
    </source>
</evidence>
<dbReference type="EMBL" id="JBBKAR010000056">
    <property type="protein sequence ID" value="MEJ8306713.1"/>
    <property type="molecule type" value="Genomic_DNA"/>
</dbReference>